<evidence type="ECO:0000256" key="1">
    <source>
        <dbReference type="SAM" id="MobiDB-lite"/>
    </source>
</evidence>
<proteinExistence type="predicted"/>
<dbReference type="AlphaFoldDB" id="A0AAV7E9J7"/>
<gene>
    <name evidence="2" type="ORF">H6P81_016145</name>
</gene>
<accession>A0AAV7E9J7</accession>
<dbReference type="Proteomes" id="UP000825729">
    <property type="component" value="Unassembled WGS sequence"/>
</dbReference>
<organism evidence="2 3">
    <name type="scientific">Aristolochia fimbriata</name>
    <name type="common">White veined hardy Dutchman's pipe vine</name>
    <dbReference type="NCBI Taxonomy" id="158543"/>
    <lineage>
        <taxon>Eukaryota</taxon>
        <taxon>Viridiplantae</taxon>
        <taxon>Streptophyta</taxon>
        <taxon>Embryophyta</taxon>
        <taxon>Tracheophyta</taxon>
        <taxon>Spermatophyta</taxon>
        <taxon>Magnoliopsida</taxon>
        <taxon>Magnoliidae</taxon>
        <taxon>Piperales</taxon>
        <taxon>Aristolochiaceae</taxon>
        <taxon>Aristolochia</taxon>
    </lineage>
</organism>
<evidence type="ECO:0000313" key="3">
    <source>
        <dbReference type="Proteomes" id="UP000825729"/>
    </source>
</evidence>
<sequence>MDFSIYKRGGAAAIEKTRTRCHQRRRDGESFIRASDEEEKRSHQKKTQAFKRTIGVSGRELQRTQHPQSVPSIDNDECVFVQISETEASLWAKQLNLRAEVKSRSGSKTEGQG</sequence>
<reference evidence="2 3" key="1">
    <citation type="submission" date="2021-07" db="EMBL/GenBank/DDBJ databases">
        <title>The Aristolochia fimbriata genome: insights into angiosperm evolution, floral development and chemical biosynthesis.</title>
        <authorList>
            <person name="Jiao Y."/>
        </authorList>
    </citation>
    <scope>NUCLEOTIDE SEQUENCE [LARGE SCALE GENOMIC DNA]</scope>
    <source>
        <strain evidence="2">IBCAS-2021</strain>
        <tissue evidence="2">Leaf</tissue>
    </source>
</reference>
<dbReference type="EMBL" id="JAINDJ010000006">
    <property type="protein sequence ID" value="KAG9444805.1"/>
    <property type="molecule type" value="Genomic_DNA"/>
</dbReference>
<evidence type="ECO:0000313" key="2">
    <source>
        <dbReference type="EMBL" id="KAG9444805.1"/>
    </source>
</evidence>
<comment type="caution">
    <text evidence="2">The sequence shown here is derived from an EMBL/GenBank/DDBJ whole genome shotgun (WGS) entry which is preliminary data.</text>
</comment>
<feature type="region of interest" description="Disordered" evidence="1">
    <location>
        <begin position="14"/>
        <end position="72"/>
    </location>
</feature>
<keyword evidence="3" id="KW-1185">Reference proteome</keyword>
<name>A0AAV7E9J7_ARIFI</name>
<feature type="compositionally biased region" description="Basic and acidic residues" evidence="1">
    <location>
        <begin position="26"/>
        <end position="41"/>
    </location>
</feature>
<protein>
    <submittedName>
        <fullName evidence="2">Uncharacterized protein</fullName>
    </submittedName>
</protein>